<dbReference type="PANTHER" id="PTHR47012:SF3">
    <property type="entry name" value="LAMIN TAIL DOMAIN CONTAINING 1"/>
    <property type="match status" value="1"/>
</dbReference>
<dbReference type="InterPro" id="IPR001322">
    <property type="entry name" value="Lamin_tail_dom"/>
</dbReference>
<feature type="domain" description="LTD" evidence="1">
    <location>
        <begin position="18"/>
        <end position="129"/>
    </location>
</feature>
<reference evidence="2 4" key="2">
    <citation type="journal article" date="2013" name="Nature">
        <title>Insights into bilaterian evolution from three spiralian genomes.</title>
        <authorList>
            <person name="Simakov O."/>
            <person name="Marletaz F."/>
            <person name="Cho S.J."/>
            <person name="Edsinger-Gonzales E."/>
            <person name="Havlak P."/>
            <person name="Hellsten U."/>
            <person name="Kuo D.H."/>
            <person name="Larsson T."/>
            <person name="Lv J."/>
            <person name="Arendt D."/>
            <person name="Savage R."/>
            <person name="Osoegawa K."/>
            <person name="de Jong P."/>
            <person name="Grimwood J."/>
            <person name="Chapman J.A."/>
            <person name="Shapiro H."/>
            <person name="Aerts A."/>
            <person name="Otillar R.P."/>
            <person name="Terry A.Y."/>
            <person name="Boore J.L."/>
            <person name="Grigoriev I.V."/>
            <person name="Lindberg D.R."/>
            <person name="Seaver E.C."/>
            <person name="Weisblat D.A."/>
            <person name="Putnam N.H."/>
            <person name="Rokhsar D.S."/>
        </authorList>
    </citation>
    <scope>NUCLEOTIDE SEQUENCE</scope>
    <source>
        <strain evidence="2 4">I ESC-2004</strain>
    </source>
</reference>
<dbReference type="OMA" id="ETRMEAN"/>
<name>R7UHP2_CAPTE</name>
<dbReference type="EnsemblMetazoa" id="CapteT107687">
    <property type="protein sequence ID" value="CapteP107687"/>
    <property type="gene ID" value="CapteG107687"/>
</dbReference>
<dbReference type="GO" id="GO:0005737">
    <property type="term" value="C:cytoplasm"/>
    <property type="evidence" value="ECO:0007669"/>
    <property type="project" value="TreeGrafter"/>
</dbReference>
<dbReference type="InterPro" id="IPR036415">
    <property type="entry name" value="Lamin_tail_dom_sf"/>
</dbReference>
<evidence type="ECO:0000313" key="3">
    <source>
        <dbReference type="EnsemblMetazoa" id="CapteP107687"/>
    </source>
</evidence>
<dbReference type="OrthoDB" id="102442at2759"/>
<dbReference type="HOGENOM" id="CLU_2078223_0_0_1"/>
<reference evidence="3" key="3">
    <citation type="submission" date="2015-06" db="UniProtKB">
        <authorList>
            <consortium name="EnsemblMetazoa"/>
        </authorList>
    </citation>
    <scope>IDENTIFICATION</scope>
</reference>
<dbReference type="STRING" id="283909.R7UHP2"/>
<organism evidence="2">
    <name type="scientific">Capitella teleta</name>
    <name type="common">Polychaete worm</name>
    <dbReference type="NCBI Taxonomy" id="283909"/>
    <lineage>
        <taxon>Eukaryota</taxon>
        <taxon>Metazoa</taxon>
        <taxon>Spiralia</taxon>
        <taxon>Lophotrochozoa</taxon>
        <taxon>Annelida</taxon>
        <taxon>Polychaeta</taxon>
        <taxon>Sedentaria</taxon>
        <taxon>Scolecida</taxon>
        <taxon>Capitellidae</taxon>
        <taxon>Capitella</taxon>
    </lineage>
</organism>
<dbReference type="PANTHER" id="PTHR47012">
    <property type="entry name" value="LAMIN TAIL DOMAIN-CONTAINING PROTEIN 1"/>
    <property type="match status" value="1"/>
</dbReference>
<gene>
    <name evidence="2" type="ORF">CAPTEDRAFT_107687</name>
</gene>
<proteinExistence type="predicted"/>
<dbReference type="EMBL" id="KB301365">
    <property type="protein sequence ID" value="ELU05588.1"/>
    <property type="molecule type" value="Genomic_DNA"/>
</dbReference>
<dbReference type="Gene3D" id="2.60.40.1260">
    <property type="entry name" value="Lamin Tail domain"/>
    <property type="match status" value="1"/>
</dbReference>
<dbReference type="SUPFAM" id="SSF74853">
    <property type="entry name" value="Lamin A/C globular tail domain"/>
    <property type="match status" value="1"/>
</dbReference>
<accession>R7UHP2</accession>
<dbReference type="PROSITE" id="PS51841">
    <property type="entry name" value="LTD"/>
    <property type="match status" value="1"/>
</dbReference>
<dbReference type="EMBL" id="AMQN01007775">
    <property type="status" value="NOT_ANNOTATED_CDS"/>
    <property type="molecule type" value="Genomic_DNA"/>
</dbReference>
<evidence type="ECO:0000259" key="1">
    <source>
        <dbReference type="PROSITE" id="PS51841"/>
    </source>
</evidence>
<evidence type="ECO:0000313" key="2">
    <source>
        <dbReference type="EMBL" id="ELU05588.1"/>
    </source>
</evidence>
<protein>
    <recommendedName>
        <fullName evidence="1">LTD domain-containing protein</fullName>
    </recommendedName>
</protein>
<dbReference type="AlphaFoldDB" id="R7UHP2"/>
<sequence>MITQLTHQGLSHVLIACEIFQFDFYSSTGNIRIMEVHPDGKYIRLHNTSTKDDDLGGYMIQQNVGGHPVAIFRFPTRVRFPANATATVWAGSNDPLLHQPPSDFIFKEQLKWGTGPECTSILCKPNNQV</sequence>
<dbReference type="Proteomes" id="UP000014760">
    <property type="component" value="Unassembled WGS sequence"/>
</dbReference>
<reference evidence="4" key="1">
    <citation type="submission" date="2012-12" db="EMBL/GenBank/DDBJ databases">
        <authorList>
            <person name="Hellsten U."/>
            <person name="Grimwood J."/>
            <person name="Chapman J.A."/>
            <person name="Shapiro H."/>
            <person name="Aerts A."/>
            <person name="Otillar R.P."/>
            <person name="Terry A.Y."/>
            <person name="Boore J.L."/>
            <person name="Simakov O."/>
            <person name="Marletaz F."/>
            <person name="Cho S.-J."/>
            <person name="Edsinger-Gonzales E."/>
            <person name="Havlak P."/>
            <person name="Kuo D.-H."/>
            <person name="Larsson T."/>
            <person name="Lv J."/>
            <person name="Arendt D."/>
            <person name="Savage R."/>
            <person name="Osoegawa K."/>
            <person name="de Jong P."/>
            <person name="Lindberg D.R."/>
            <person name="Seaver E.C."/>
            <person name="Weisblat D.A."/>
            <person name="Putnam N.H."/>
            <person name="Grigoriev I.V."/>
            <person name="Rokhsar D.S."/>
        </authorList>
    </citation>
    <scope>NUCLEOTIDE SEQUENCE</scope>
    <source>
        <strain evidence="4">I ESC-2004</strain>
    </source>
</reference>
<dbReference type="InterPro" id="IPR042840">
    <property type="entry name" value="LMNTD1"/>
</dbReference>
<dbReference type="Pfam" id="PF00932">
    <property type="entry name" value="LTD"/>
    <property type="match status" value="1"/>
</dbReference>
<dbReference type="GO" id="GO:0005635">
    <property type="term" value="C:nuclear envelope"/>
    <property type="evidence" value="ECO:0007669"/>
    <property type="project" value="TreeGrafter"/>
</dbReference>
<keyword evidence="4" id="KW-1185">Reference proteome</keyword>
<evidence type="ECO:0000313" key="4">
    <source>
        <dbReference type="Proteomes" id="UP000014760"/>
    </source>
</evidence>